<keyword evidence="2" id="KW-1185">Reference proteome</keyword>
<protein>
    <submittedName>
        <fullName evidence="1">Uncharacterized protein</fullName>
    </submittedName>
</protein>
<dbReference type="STRING" id="1234409.C683_0155"/>
<gene>
    <name evidence="1" type="ORF">C683_0155</name>
</gene>
<evidence type="ECO:0000313" key="1">
    <source>
        <dbReference type="EMBL" id="EKU27896.1"/>
    </source>
</evidence>
<name>K8ZQP3_9ENTE</name>
<dbReference type="EMBL" id="AMYT01000007">
    <property type="protein sequence ID" value="EKU27896.1"/>
    <property type="molecule type" value="Genomic_DNA"/>
</dbReference>
<accession>K8ZQP3</accession>
<comment type="caution">
    <text evidence="1">The sequence shown here is derived from an EMBL/GenBank/DDBJ whole genome shotgun (WGS) entry which is preliminary data.</text>
</comment>
<dbReference type="Proteomes" id="UP000016057">
    <property type="component" value="Unassembled WGS sequence"/>
</dbReference>
<proteinExistence type="predicted"/>
<reference evidence="1 2" key="1">
    <citation type="journal article" date="2013" name="Genome Announc.">
        <title>Draft Genome Sequence of Catellicoccus marimammalium, a Novel Species Commonly Found in Gull Feces.</title>
        <authorList>
            <person name="Weigand M.R."/>
            <person name="Ryu H."/>
            <person name="Bozcek L."/>
            <person name="Konstantinidis K.T."/>
            <person name="Santo Domingo J.W."/>
        </authorList>
    </citation>
    <scope>NUCLEOTIDE SEQUENCE [LARGE SCALE GENOMIC DNA]</scope>
    <source>
        <strain evidence="1 2">M35/04/3</strain>
    </source>
</reference>
<dbReference type="eggNOG" id="ENOG5030E1E">
    <property type="taxonomic scope" value="Bacteria"/>
</dbReference>
<sequence length="214" mass="25951">MLLNQEHDWGEFENHTAMRIIKGREQVEQYLSSAQRNEENTCWIDFSDLHLIKQLTPIEISELLYFGHMKYHLHSPFFYKLQNDYVFLTLGEEVNKLYCRQLEDFYRLLSQKIHEQLLERCKERKGWIKKPISITPPPLYVLKELKEVWQEGVVLYFGGVTWDEEQVHLPIYRVEDRLKNVDEIEYTKEMQVAELIYHRKEEEWTTQLILGEEL</sequence>
<evidence type="ECO:0000313" key="2">
    <source>
        <dbReference type="Proteomes" id="UP000016057"/>
    </source>
</evidence>
<dbReference type="PATRIC" id="fig|1234409.3.peg.127"/>
<organism evidence="1 2">
    <name type="scientific">Catellicoccus marimammalium M35/04/3</name>
    <dbReference type="NCBI Taxonomy" id="1234409"/>
    <lineage>
        <taxon>Bacteria</taxon>
        <taxon>Bacillati</taxon>
        <taxon>Bacillota</taxon>
        <taxon>Bacilli</taxon>
        <taxon>Lactobacillales</taxon>
        <taxon>Enterococcaceae</taxon>
        <taxon>Catellicoccus</taxon>
    </lineage>
</organism>
<dbReference type="AlphaFoldDB" id="K8ZQP3"/>